<evidence type="ECO:0000313" key="1">
    <source>
        <dbReference type="EMBL" id="MBR8534678.1"/>
    </source>
</evidence>
<dbReference type="AlphaFoldDB" id="A0A941F0G7"/>
<evidence type="ECO:0000313" key="2">
    <source>
        <dbReference type="Proteomes" id="UP000679220"/>
    </source>
</evidence>
<gene>
    <name evidence="1" type="ORF">KDU71_03835</name>
</gene>
<dbReference type="RefSeq" id="WP_212188577.1">
    <property type="nucleotide sequence ID" value="NZ_JAGTAR010000003.1"/>
</dbReference>
<dbReference type="Pfam" id="PF12964">
    <property type="entry name" value="DUF3853"/>
    <property type="match status" value="1"/>
</dbReference>
<keyword evidence="2" id="KW-1185">Reference proteome</keyword>
<accession>A0A941F0G7</accession>
<dbReference type="EMBL" id="JAGTAR010000003">
    <property type="protein sequence ID" value="MBR8534678.1"/>
    <property type="molecule type" value="Genomic_DNA"/>
</dbReference>
<protein>
    <submittedName>
        <fullName evidence="1">DUF3853 family protein</fullName>
    </submittedName>
</protein>
<dbReference type="InterPro" id="IPR024363">
    <property type="entry name" value="DUF3853"/>
</dbReference>
<reference evidence="1" key="1">
    <citation type="journal article" date="2018" name="Int. J. Syst. Evol. Microbiol.">
        <title>Carboxylicivirga sediminis sp. nov., isolated from coastal sediment.</title>
        <authorList>
            <person name="Wang F.Q."/>
            <person name="Ren L.H."/>
            <person name="Zou R.J."/>
            <person name="Sun Y.Z."/>
            <person name="Liu X.J."/>
            <person name="Jiang F."/>
            <person name="Liu L.J."/>
        </authorList>
    </citation>
    <scope>NUCLEOTIDE SEQUENCE</scope>
    <source>
        <strain evidence="1">JR1</strain>
    </source>
</reference>
<organism evidence="1 2">
    <name type="scientific">Carboxylicivirga sediminis</name>
    <dbReference type="NCBI Taxonomy" id="2006564"/>
    <lineage>
        <taxon>Bacteria</taxon>
        <taxon>Pseudomonadati</taxon>
        <taxon>Bacteroidota</taxon>
        <taxon>Bacteroidia</taxon>
        <taxon>Marinilabiliales</taxon>
        <taxon>Marinilabiliaceae</taxon>
        <taxon>Carboxylicivirga</taxon>
    </lineage>
</organism>
<name>A0A941F0G7_9BACT</name>
<proteinExistence type="predicted"/>
<sequence length="96" mass="10690">MMSINDNTPVGALTVGQLKEILGVERTEPITEVQNFTDNKYIYGLKGIRDEFSVSHATAQKYKDGILKDAVQQVGRKIIVDREKAHQLFANSGRAI</sequence>
<dbReference type="Proteomes" id="UP000679220">
    <property type="component" value="Unassembled WGS sequence"/>
</dbReference>
<comment type="caution">
    <text evidence="1">The sequence shown here is derived from an EMBL/GenBank/DDBJ whole genome shotgun (WGS) entry which is preliminary data.</text>
</comment>
<reference evidence="1" key="2">
    <citation type="submission" date="2021-04" db="EMBL/GenBank/DDBJ databases">
        <authorList>
            <person name="Zhang T."/>
            <person name="Zhang Y."/>
            <person name="Lu D."/>
            <person name="Zuo D."/>
            <person name="Du Z."/>
        </authorList>
    </citation>
    <scope>NUCLEOTIDE SEQUENCE</scope>
    <source>
        <strain evidence="1">JR1</strain>
    </source>
</reference>